<name>A0A8J8BFQ9_9ACTN</name>
<comment type="caution">
    <text evidence="1">The sequence shown here is derived from an EMBL/GenBank/DDBJ whole genome shotgun (WGS) entry which is preliminary data.</text>
</comment>
<accession>A0A8J8BFQ9</accession>
<protein>
    <submittedName>
        <fullName evidence="1">Uncharacterized protein</fullName>
    </submittedName>
</protein>
<keyword evidence="2" id="KW-1185">Reference proteome</keyword>
<evidence type="ECO:0000313" key="1">
    <source>
        <dbReference type="EMBL" id="MBS2966411.1"/>
    </source>
</evidence>
<dbReference type="AlphaFoldDB" id="A0A8J8BFQ9"/>
<dbReference type="Proteomes" id="UP000677913">
    <property type="component" value="Unassembled WGS sequence"/>
</dbReference>
<sequence length="169" mass="18458">MIAVEDILWAPIDVLKTPSPDVDPLIDSDALQEAQLLDLRIHALSSTVGLLFELRTALQFEDGNAAVLVMRGSRQVSWRASGRDGERTAWSVVGSVTHLRSGLLNLDIRLSPSASIEILGASAEFYVIDVPEIGEAPPDYCSEREEHIRNGLPSWDSPFTLLQASHLDG</sequence>
<organism evidence="1 2">
    <name type="scientific">Actinocrinis puniceicyclus</name>
    <dbReference type="NCBI Taxonomy" id="977794"/>
    <lineage>
        <taxon>Bacteria</taxon>
        <taxon>Bacillati</taxon>
        <taxon>Actinomycetota</taxon>
        <taxon>Actinomycetes</taxon>
        <taxon>Catenulisporales</taxon>
        <taxon>Actinospicaceae</taxon>
        <taxon>Actinocrinis</taxon>
    </lineage>
</organism>
<gene>
    <name evidence="1" type="ORF">KGA66_25440</name>
</gene>
<reference evidence="1" key="1">
    <citation type="submission" date="2021-04" db="EMBL/GenBank/DDBJ databases">
        <title>Genome based classification of Actinospica acidithermotolerans sp. nov., an actinobacterium isolated from an Indonesian hot spring.</title>
        <authorList>
            <person name="Kusuma A.B."/>
            <person name="Putra K.E."/>
            <person name="Nafisah S."/>
            <person name="Loh J."/>
            <person name="Nouioui I."/>
            <person name="Goodfellow M."/>
        </authorList>
    </citation>
    <scope>NUCLEOTIDE SEQUENCE</scope>
    <source>
        <strain evidence="1">DSM 45618</strain>
    </source>
</reference>
<dbReference type="EMBL" id="JAGSXH010000148">
    <property type="protein sequence ID" value="MBS2966411.1"/>
    <property type="molecule type" value="Genomic_DNA"/>
</dbReference>
<proteinExistence type="predicted"/>
<evidence type="ECO:0000313" key="2">
    <source>
        <dbReference type="Proteomes" id="UP000677913"/>
    </source>
</evidence>
<dbReference type="RefSeq" id="WP_211471454.1">
    <property type="nucleotide sequence ID" value="NZ_JAGSXH010000148.1"/>
</dbReference>